<dbReference type="SUPFAM" id="SSF53474">
    <property type="entry name" value="alpha/beta-Hydrolases"/>
    <property type="match status" value="1"/>
</dbReference>
<reference evidence="3" key="1">
    <citation type="submission" date="2020-10" db="EMBL/GenBank/DDBJ databases">
        <authorList>
            <person name="Gilroy R."/>
        </authorList>
    </citation>
    <scope>NUCLEOTIDE SEQUENCE</scope>
    <source>
        <strain evidence="3">13766</strain>
    </source>
</reference>
<name>A0A9D1K6Z7_9FIRM</name>
<evidence type="ECO:0000259" key="2">
    <source>
        <dbReference type="Pfam" id="PF00326"/>
    </source>
</evidence>
<dbReference type="GO" id="GO:0008236">
    <property type="term" value="F:serine-type peptidase activity"/>
    <property type="evidence" value="ECO:0007669"/>
    <property type="project" value="InterPro"/>
</dbReference>
<reference evidence="3" key="2">
    <citation type="journal article" date="2021" name="PeerJ">
        <title>Extensive microbial diversity within the chicken gut microbiome revealed by metagenomics and culture.</title>
        <authorList>
            <person name="Gilroy R."/>
            <person name="Ravi A."/>
            <person name="Getino M."/>
            <person name="Pursley I."/>
            <person name="Horton D.L."/>
            <person name="Alikhan N.F."/>
            <person name="Baker D."/>
            <person name="Gharbi K."/>
            <person name="Hall N."/>
            <person name="Watson M."/>
            <person name="Adriaenssens E.M."/>
            <person name="Foster-Nyarko E."/>
            <person name="Jarju S."/>
            <person name="Secka A."/>
            <person name="Antonio M."/>
            <person name="Oren A."/>
            <person name="Chaudhuri R.R."/>
            <person name="La Ragione R."/>
            <person name="Hildebrand F."/>
            <person name="Pallen M.J."/>
        </authorList>
    </citation>
    <scope>NUCLEOTIDE SEQUENCE</scope>
    <source>
        <strain evidence="3">13766</strain>
    </source>
</reference>
<protein>
    <submittedName>
        <fullName evidence="3">Alpha/beta hydrolase</fullName>
    </submittedName>
</protein>
<dbReference type="AlphaFoldDB" id="A0A9D1K6Z7"/>
<dbReference type="InterPro" id="IPR029058">
    <property type="entry name" value="AB_hydrolase_fold"/>
</dbReference>
<dbReference type="InterPro" id="IPR001375">
    <property type="entry name" value="Peptidase_S9_cat"/>
</dbReference>
<dbReference type="Pfam" id="PF00326">
    <property type="entry name" value="Peptidase_S9"/>
    <property type="match status" value="1"/>
</dbReference>
<sequence>PVDANAVGLLGYSLGTLVTLRATLAQPDICHAMVLIAPAGMVNMRDIYMGEYQQAQQDGYFTTTSNGREYRISTSWYEDLFSLELLFQIYAERENSLIIYGTQDAMIPVETALACAEQIGAQTLEVAGGYHSMGLSGTLPAVFEKVRAGVVDFFVETLESNPASASAGASTEQGGMQSGQGSGSITFN</sequence>
<evidence type="ECO:0000313" key="4">
    <source>
        <dbReference type="Proteomes" id="UP000824140"/>
    </source>
</evidence>
<feature type="domain" description="Peptidase S9 prolyl oligopeptidase catalytic" evidence="2">
    <location>
        <begin position="2"/>
        <end position="118"/>
    </location>
</feature>
<evidence type="ECO:0000256" key="1">
    <source>
        <dbReference type="SAM" id="MobiDB-lite"/>
    </source>
</evidence>
<dbReference type="GO" id="GO:0006508">
    <property type="term" value="P:proteolysis"/>
    <property type="evidence" value="ECO:0007669"/>
    <property type="project" value="InterPro"/>
</dbReference>
<evidence type="ECO:0000313" key="3">
    <source>
        <dbReference type="EMBL" id="HIS93881.1"/>
    </source>
</evidence>
<organism evidence="3 4">
    <name type="scientific">Candidatus Alectryocaccomicrobium excrementavium</name>
    <dbReference type="NCBI Taxonomy" id="2840668"/>
    <lineage>
        <taxon>Bacteria</taxon>
        <taxon>Bacillati</taxon>
        <taxon>Bacillota</taxon>
        <taxon>Clostridia</taxon>
        <taxon>Candidatus Alectryocaccomicrobium</taxon>
    </lineage>
</organism>
<accession>A0A9D1K6Z7</accession>
<dbReference type="EMBL" id="DVJN01000242">
    <property type="protein sequence ID" value="HIS93881.1"/>
    <property type="molecule type" value="Genomic_DNA"/>
</dbReference>
<dbReference type="Proteomes" id="UP000824140">
    <property type="component" value="Unassembled WGS sequence"/>
</dbReference>
<feature type="non-terminal residue" evidence="3">
    <location>
        <position position="1"/>
    </location>
</feature>
<feature type="region of interest" description="Disordered" evidence="1">
    <location>
        <begin position="164"/>
        <end position="188"/>
    </location>
</feature>
<proteinExistence type="predicted"/>
<comment type="caution">
    <text evidence="3">The sequence shown here is derived from an EMBL/GenBank/DDBJ whole genome shotgun (WGS) entry which is preliminary data.</text>
</comment>
<keyword evidence="3" id="KW-0378">Hydrolase</keyword>
<dbReference type="Gene3D" id="3.40.50.1820">
    <property type="entry name" value="alpha/beta hydrolase"/>
    <property type="match status" value="1"/>
</dbReference>
<gene>
    <name evidence="3" type="ORF">IAA84_12775</name>
</gene>